<comment type="pathway">
    <text evidence="2 8">Protein modification; protein glycosylation.</text>
</comment>
<gene>
    <name evidence="11" type="ORF">LAFE_0G11056G</name>
</gene>
<comment type="subcellular location">
    <subcellularLocation>
        <location evidence="8">Endoplasmic reticulum membrane</location>
        <topology evidence="8">Single-pass type I membrane protein</topology>
    </subcellularLocation>
    <subcellularLocation>
        <location evidence="1">Membrane</location>
        <topology evidence="1">Single-pass type I membrane protein</topology>
    </subcellularLocation>
</comment>
<name>A0A1G4MHS1_LACFM</name>
<feature type="chain" id="PRO_5009028980" description="Dolichyl-diphosphooligosaccharide--protein glycosyltransferase subunit WBP1" evidence="8">
    <location>
        <begin position="30"/>
        <end position="439"/>
    </location>
</feature>
<evidence type="ECO:0000256" key="8">
    <source>
        <dbReference type="RuleBase" id="RU361142"/>
    </source>
</evidence>
<keyword evidence="7 8" id="KW-0472">Membrane</keyword>
<evidence type="ECO:0000256" key="6">
    <source>
        <dbReference type="ARBA" id="ARBA00022989"/>
    </source>
</evidence>
<dbReference type="PANTHER" id="PTHR10830">
    <property type="entry name" value="DOLICHYL-DIPHOSPHOOLIGOSACCHARIDE--PROTEIN GLYCOSYLTRANSFERASE 48 KDA SUBUNIT"/>
    <property type="match status" value="1"/>
</dbReference>
<evidence type="ECO:0000259" key="10">
    <source>
        <dbReference type="Pfam" id="PF23358"/>
    </source>
</evidence>
<organism evidence="11 12">
    <name type="scientific">Lachancea fermentati</name>
    <name type="common">Zygosaccharomyces fermentati</name>
    <dbReference type="NCBI Taxonomy" id="4955"/>
    <lineage>
        <taxon>Eukaryota</taxon>
        <taxon>Fungi</taxon>
        <taxon>Dikarya</taxon>
        <taxon>Ascomycota</taxon>
        <taxon>Saccharomycotina</taxon>
        <taxon>Saccharomycetes</taxon>
        <taxon>Saccharomycetales</taxon>
        <taxon>Saccharomycetaceae</taxon>
        <taxon>Lachancea</taxon>
    </lineage>
</organism>
<dbReference type="Pfam" id="PF23358">
    <property type="entry name" value="OST48_MD"/>
    <property type="match status" value="1"/>
</dbReference>
<keyword evidence="4 8" id="KW-0812">Transmembrane</keyword>
<comment type="function">
    <text evidence="8">Subunit of the oligosaccharyl transferase (OST) complex that catalyzes the initial transfer of a defined glycan (Glc(3)Man(9)GlcNAc(2) in eukaryotes) from the lipid carrier dolichol-pyrophosphate to an asparagine residue within an Asn-X-Ser/Thr consensus motif in nascent polypeptide chains, the first step in protein N-glycosylation. N-glycosylation occurs cotranslationally and the complex associates with the Sec61 complex at the channel-forming translocon complex that mediates protein translocation across the endoplasmic reticulum (ER).</text>
</comment>
<feature type="signal peptide" evidence="8">
    <location>
        <begin position="1"/>
        <end position="29"/>
    </location>
</feature>
<dbReference type="UniPathway" id="UPA00378"/>
<dbReference type="PANTHER" id="PTHR10830:SF0">
    <property type="entry name" value="DOLICHYL-DIPHOSPHOOLIGOSACCHARIDE--PROTEIN GLYCOSYLTRANSFERASE 48 KDA SUBUNIT"/>
    <property type="match status" value="1"/>
</dbReference>
<evidence type="ECO:0000259" key="9">
    <source>
        <dbReference type="Pfam" id="PF03345"/>
    </source>
</evidence>
<accession>A0A1G4MHS1</accession>
<dbReference type="Proteomes" id="UP000190831">
    <property type="component" value="Chromosome G"/>
</dbReference>
<evidence type="ECO:0000313" key="12">
    <source>
        <dbReference type="Proteomes" id="UP000190831"/>
    </source>
</evidence>
<evidence type="ECO:0000313" key="11">
    <source>
        <dbReference type="EMBL" id="SCW03466.1"/>
    </source>
</evidence>
<evidence type="ECO:0000256" key="3">
    <source>
        <dbReference type="ARBA" id="ARBA00008743"/>
    </source>
</evidence>
<dbReference type="STRING" id="4955.A0A1G4MHS1"/>
<keyword evidence="6 8" id="KW-1133">Transmembrane helix</keyword>
<dbReference type="GO" id="GO:0018279">
    <property type="term" value="P:protein N-linked glycosylation via asparagine"/>
    <property type="evidence" value="ECO:0007669"/>
    <property type="project" value="UniProtKB-UniRule"/>
</dbReference>
<feature type="domain" description="OST48 N-terminal" evidence="9">
    <location>
        <begin position="36"/>
        <end position="267"/>
    </location>
</feature>
<evidence type="ECO:0000256" key="1">
    <source>
        <dbReference type="ARBA" id="ARBA00004479"/>
    </source>
</evidence>
<keyword evidence="5 8" id="KW-0256">Endoplasmic reticulum</keyword>
<protein>
    <recommendedName>
        <fullName evidence="8">Dolichyl-diphosphooligosaccharide--protein glycosyltransferase subunit WBP1</fullName>
        <shortName evidence="8">Oligosaccharyl transferase subunit WBP1</shortName>
    </recommendedName>
</protein>
<feature type="domain" description="OST48 middle" evidence="10">
    <location>
        <begin position="282"/>
        <end position="426"/>
    </location>
</feature>
<sequence>MAQISFAHSCLLYASAVFLLCFQIAEVAALSVHGLKTLVVYDKRVTDLEDYSKFFNDLNKRSYELQFSSVNENVSDIQLFRGEERLFDNLIVFPVKSRQVSKGFTAATLLKFFEEGGDILTVTSPYGLTESVRTFLNQLGIFPSPRNHELRDYFEEGNTTSIHFSSSGTLNPTVFSPMKSANLSYEGSAALLDNRDLLIPIFSAPRTSFTKDPKGGDDWTVGLQGYTVVGFQNLHNARVSWVGSDKFFGNSHYNDNGEFVQELAKWTFREKAVIKSTGFKHKHIDGTSYDELPYKVKDSITYEIGFSEWNGKTWIPFNASDIQFELKMIDPYYRLKLLPVRKSEEAQYYSTGNFMLPDHHGVFTFLTEYQRSGLSFVTEKDVKSIRHLANDEYPRSWDITNSWVYLTSICSVIMAWILFVILYISSSSAMNVPAEKKIN</sequence>
<dbReference type="InterPro" id="IPR055459">
    <property type="entry name" value="OST48_MD"/>
</dbReference>
<proteinExistence type="inferred from homology"/>
<keyword evidence="12" id="KW-1185">Reference proteome</keyword>
<evidence type="ECO:0000256" key="7">
    <source>
        <dbReference type="ARBA" id="ARBA00023136"/>
    </source>
</evidence>
<comment type="similarity">
    <text evidence="3 8">Belongs to the DDOST 48 kDa subunit family.</text>
</comment>
<dbReference type="GO" id="GO:0008250">
    <property type="term" value="C:oligosaccharyltransferase complex"/>
    <property type="evidence" value="ECO:0007669"/>
    <property type="project" value="TreeGrafter"/>
</dbReference>
<dbReference type="EMBL" id="LT598486">
    <property type="protein sequence ID" value="SCW03466.1"/>
    <property type="molecule type" value="Genomic_DNA"/>
</dbReference>
<dbReference type="InterPro" id="IPR055457">
    <property type="entry name" value="OST48_N"/>
</dbReference>
<dbReference type="Pfam" id="PF03345">
    <property type="entry name" value="OST48_N"/>
    <property type="match status" value="1"/>
</dbReference>
<comment type="subunit">
    <text evidence="8">Component of the oligosaccharyltransferase (OST) complex.</text>
</comment>
<dbReference type="InterPro" id="IPR005013">
    <property type="entry name" value="DDOST_48_kDa_subunit"/>
</dbReference>
<dbReference type="AlphaFoldDB" id="A0A1G4MHS1"/>
<evidence type="ECO:0000256" key="4">
    <source>
        <dbReference type="ARBA" id="ARBA00022692"/>
    </source>
</evidence>
<evidence type="ECO:0000256" key="5">
    <source>
        <dbReference type="ARBA" id="ARBA00022824"/>
    </source>
</evidence>
<dbReference type="OrthoDB" id="29105at2759"/>
<dbReference type="OMA" id="AHDEYPR"/>
<reference evidence="11 12" key="1">
    <citation type="submission" date="2016-03" db="EMBL/GenBank/DDBJ databases">
        <authorList>
            <person name="Devillers H."/>
        </authorList>
    </citation>
    <scope>NUCLEOTIDE SEQUENCE [LARGE SCALE GENOMIC DNA]</scope>
    <source>
        <strain evidence="11">CBS 6772</strain>
    </source>
</reference>
<keyword evidence="8" id="KW-0732">Signal</keyword>
<feature type="transmembrane region" description="Helical" evidence="8">
    <location>
        <begin position="403"/>
        <end position="424"/>
    </location>
</feature>
<evidence type="ECO:0000256" key="2">
    <source>
        <dbReference type="ARBA" id="ARBA00004922"/>
    </source>
</evidence>